<comment type="catalytic activity">
    <reaction evidence="7 10 11">
        <text>4-methyl-5-(2-phosphooxyethyl)-thiazole + 4-amino-2-methyl-5-(diphosphooxymethyl)pyrimidine + H(+) = thiamine phosphate + diphosphate</text>
        <dbReference type="Rhea" id="RHEA:22328"/>
        <dbReference type="ChEBI" id="CHEBI:15378"/>
        <dbReference type="ChEBI" id="CHEBI:33019"/>
        <dbReference type="ChEBI" id="CHEBI:37575"/>
        <dbReference type="ChEBI" id="CHEBI:57841"/>
        <dbReference type="ChEBI" id="CHEBI:58296"/>
        <dbReference type="EC" id="2.5.1.3"/>
    </reaction>
</comment>
<gene>
    <name evidence="10 14" type="primary">thiE</name>
    <name evidence="15" type="ORF">B9Q54_03085</name>
    <name evidence="14" type="ORF">C6T04_00285</name>
    <name evidence="16" type="ORF">DYU70_00805</name>
</gene>
<dbReference type="EMBL" id="AACGFG010000001">
    <property type="protein sequence ID" value="EAK4357374.1"/>
    <property type="molecule type" value="Genomic_DNA"/>
</dbReference>
<feature type="binding site" evidence="10">
    <location>
        <position position="163"/>
    </location>
    <ligand>
        <name>2-[(2R,5Z)-2-carboxy-4-methylthiazol-5(2H)-ylidene]ethyl phosphate</name>
        <dbReference type="ChEBI" id="CHEBI:62899"/>
    </ligand>
</feature>
<feature type="binding site" evidence="10">
    <location>
        <position position="110"/>
    </location>
    <ligand>
        <name>4-amino-2-methyl-5-(diphosphooxymethyl)pyrimidine</name>
        <dbReference type="ChEBI" id="CHEBI:57841"/>
    </ligand>
</feature>
<evidence type="ECO:0000256" key="5">
    <source>
        <dbReference type="ARBA" id="ARBA00022842"/>
    </source>
</evidence>
<keyword evidence="4 10" id="KW-0479">Metal-binding</keyword>
<dbReference type="HAMAP" id="MF_00097">
    <property type="entry name" value="TMP_synthase"/>
    <property type="match status" value="1"/>
</dbReference>
<name>A0A3Z8KJI9_CAMCO</name>
<comment type="caution">
    <text evidence="14">The sequence shown here is derived from an EMBL/GenBank/DDBJ whole genome shotgun (WGS) entry which is preliminary data.</text>
</comment>
<dbReference type="NCBIfam" id="TIGR00693">
    <property type="entry name" value="thiE"/>
    <property type="match status" value="1"/>
</dbReference>
<sequence>MKNDLDLSLYLVASRGKKSDELFLNTLEEAIKGGVSIIQLREKELSSREFYKLGLKVQKLCKEYEIPFLINDRIDIALALDADGVHLGQEDLEVRFARKILGKEKIIGLSLKNLEQLKDIDGADYLGCGAIKATPTKESSVISFETLSQICEKSPIGVVAIGGIDKELIKELKGIKISGIAVVRAIMDAQNAYLAAKELRQEMNENLSFK</sequence>
<comment type="caution">
    <text evidence="10">Lacks conserved residue(s) required for the propagation of feature annotation.</text>
</comment>
<dbReference type="InterPro" id="IPR013785">
    <property type="entry name" value="Aldolase_TIM"/>
</dbReference>
<evidence type="ECO:0000313" key="19">
    <source>
        <dbReference type="Proteomes" id="UP000411403"/>
    </source>
</evidence>
<feature type="binding site" evidence="10">
    <location>
        <position position="91"/>
    </location>
    <ligand>
        <name>Mg(2+)</name>
        <dbReference type="ChEBI" id="CHEBI:18420"/>
    </ligand>
</feature>
<evidence type="ECO:0000256" key="6">
    <source>
        <dbReference type="ARBA" id="ARBA00022977"/>
    </source>
</evidence>
<dbReference type="EC" id="2.5.1.3" evidence="10"/>
<evidence type="ECO:0000256" key="3">
    <source>
        <dbReference type="ARBA" id="ARBA00022679"/>
    </source>
</evidence>
<dbReference type="FunFam" id="3.20.20.70:FF:000096">
    <property type="entry name" value="Thiamine-phosphate synthase"/>
    <property type="match status" value="1"/>
</dbReference>
<comment type="pathway">
    <text evidence="2 10 12">Cofactor biosynthesis; thiamine diphosphate biosynthesis; thiamine phosphate from 4-amino-2-methyl-5-diphosphomethylpyrimidine and 4-methyl-5-(2-phosphoethyl)-thiazole: step 1/1.</text>
</comment>
<evidence type="ECO:0000256" key="2">
    <source>
        <dbReference type="ARBA" id="ARBA00005165"/>
    </source>
</evidence>
<dbReference type="InterPro" id="IPR034291">
    <property type="entry name" value="TMP_synthase"/>
</dbReference>
<reference evidence="14 17" key="1">
    <citation type="submission" date="2018-06" db="EMBL/GenBank/DDBJ databases">
        <authorList>
            <consortium name="NARMS: The National Antimicrobial Resistance Monitoring System"/>
        </authorList>
    </citation>
    <scope>NUCLEOTIDE SEQUENCE [LARGE SCALE GENOMIC DNA]</scope>
    <source>
        <strain evidence="16 19">CVM N17C171</strain>
        <strain evidence="14 17">FSIS11807978</strain>
        <strain evidence="15 18">FSIS1711007</strain>
    </source>
</reference>
<evidence type="ECO:0000256" key="12">
    <source>
        <dbReference type="RuleBase" id="RU004253"/>
    </source>
</evidence>
<dbReference type="GO" id="GO:0004789">
    <property type="term" value="F:thiamine-phosphate diphosphorylase activity"/>
    <property type="evidence" value="ECO:0007669"/>
    <property type="project" value="UniProtKB-UniRule"/>
</dbReference>
<comment type="catalytic activity">
    <reaction evidence="8 10 11">
        <text>2-(2-carboxy-4-methylthiazol-5-yl)ethyl phosphate + 4-amino-2-methyl-5-(diphosphooxymethyl)pyrimidine + 2 H(+) = thiamine phosphate + CO2 + diphosphate</text>
        <dbReference type="Rhea" id="RHEA:47848"/>
        <dbReference type="ChEBI" id="CHEBI:15378"/>
        <dbReference type="ChEBI" id="CHEBI:16526"/>
        <dbReference type="ChEBI" id="CHEBI:33019"/>
        <dbReference type="ChEBI" id="CHEBI:37575"/>
        <dbReference type="ChEBI" id="CHEBI:57841"/>
        <dbReference type="ChEBI" id="CHEBI:62890"/>
        <dbReference type="EC" id="2.5.1.3"/>
    </reaction>
</comment>
<dbReference type="EMBL" id="AACSIE010000001">
    <property type="protein sequence ID" value="EAL9203716.1"/>
    <property type="molecule type" value="Genomic_DNA"/>
</dbReference>
<comment type="function">
    <text evidence="1 10">Condenses 4-methyl-5-(beta-hydroxyethyl)thiazole monophosphate (THZ-P) and 2-methyl-4-amino-5-hydroxymethyl pyrimidine pyrophosphate (HMP-PP) to form thiamine monophosphate (TMP).</text>
</comment>
<dbReference type="CDD" id="cd00564">
    <property type="entry name" value="TMP_TenI"/>
    <property type="match status" value="1"/>
</dbReference>
<dbReference type="InterPro" id="IPR022998">
    <property type="entry name" value="ThiamineP_synth_TenI"/>
</dbReference>
<comment type="catalytic activity">
    <reaction evidence="9 10 11">
        <text>2-[(2R,5Z)-2-carboxy-4-methylthiazol-5(2H)-ylidene]ethyl phosphate + 4-amino-2-methyl-5-(diphosphooxymethyl)pyrimidine + 2 H(+) = thiamine phosphate + CO2 + diphosphate</text>
        <dbReference type="Rhea" id="RHEA:47844"/>
        <dbReference type="ChEBI" id="CHEBI:15378"/>
        <dbReference type="ChEBI" id="CHEBI:16526"/>
        <dbReference type="ChEBI" id="CHEBI:33019"/>
        <dbReference type="ChEBI" id="CHEBI:37575"/>
        <dbReference type="ChEBI" id="CHEBI:57841"/>
        <dbReference type="ChEBI" id="CHEBI:62899"/>
        <dbReference type="EC" id="2.5.1.3"/>
    </reaction>
</comment>
<dbReference type="InterPro" id="IPR036206">
    <property type="entry name" value="ThiamineP_synth_sf"/>
</dbReference>
<feature type="binding site" evidence="10">
    <location>
        <begin position="39"/>
        <end position="43"/>
    </location>
    <ligand>
        <name>4-amino-2-methyl-5-(diphosphooxymethyl)pyrimidine</name>
        <dbReference type="ChEBI" id="CHEBI:57841"/>
    </ligand>
</feature>
<feature type="binding site" evidence="10">
    <location>
        <position position="137"/>
    </location>
    <ligand>
        <name>4-amino-2-methyl-5-(diphosphooxymethyl)pyrimidine</name>
        <dbReference type="ChEBI" id="CHEBI:57841"/>
    </ligand>
</feature>
<dbReference type="PANTHER" id="PTHR20857">
    <property type="entry name" value="THIAMINE-PHOSPHATE PYROPHOSPHORYLASE"/>
    <property type="match status" value="1"/>
</dbReference>
<protein>
    <recommendedName>
        <fullName evidence="10">Thiamine-phosphate synthase</fullName>
        <shortName evidence="10">TP synthase</shortName>
        <shortName evidence="10">TPS</shortName>
        <ecNumber evidence="10">2.5.1.3</ecNumber>
    </recommendedName>
    <alternativeName>
        <fullName evidence="10">Thiamine-phosphate pyrophosphorylase</fullName>
        <shortName evidence="10">TMP pyrophosphorylase</shortName>
        <shortName evidence="10">TMP-PPase</shortName>
    </alternativeName>
</protein>
<organism evidence="14 17">
    <name type="scientific">Campylobacter coli</name>
    <dbReference type="NCBI Taxonomy" id="195"/>
    <lineage>
        <taxon>Bacteria</taxon>
        <taxon>Pseudomonadati</taxon>
        <taxon>Campylobacterota</taxon>
        <taxon>Epsilonproteobacteria</taxon>
        <taxon>Campylobacterales</taxon>
        <taxon>Campylobacteraceae</taxon>
        <taxon>Campylobacter</taxon>
    </lineage>
</organism>
<evidence type="ECO:0000256" key="10">
    <source>
        <dbReference type="HAMAP-Rule" id="MF_00097"/>
    </source>
</evidence>
<dbReference type="SUPFAM" id="SSF51391">
    <property type="entry name" value="Thiamin phosphate synthase"/>
    <property type="match status" value="1"/>
</dbReference>
<evidence type="ECO:0000256" key="9">
    <source>
        <dbReference type="ARBA" id="ARBA00047883"/>
    </source>
</evidence>
<dbReference type="GO" id="GO:0009228">
    <property type="term" value="P:thiamine biosynthetic process"/>
    <property type="evidence" value="ECO:0007669"/>
    <property type="project" value="UniProtKB-KW"/>
</dbReference>
<evidence type="ECO:0000256" key="7">
    <source>
        <dbReference type="ARBA" id="ARBA00047334"/>
    </source>
</evidence>
<feature type="domain" description="Thiamine phosphate synthase/TenI" evidence="13">
    <location>
        <begin position="9"/>
        <end position="186"/>
    </location>
</feature>
<feature type="binding site" evidence="10">
    <location>
        <position position="71"/>
    </location>
    <ligand>
        <name>4-amino-2-methyl-5-(diphosphooxymethyl)pyrimidine</name>
        <dbReference type="ChEBI" id="CHEBI:57841"/>
    </ligand>
</feature>
<evidence type="ECO:0000256" key="8">
    <source>
        <dbReference type="ARBA" id="ARBA00047851"/>
    </source>
</evidence>
<dbReference type="Proteomes" id="UP000365807">
    <property type="component" value="Unassembled WGS sequence"/>
</dbReference>
<dbReference type="GO" id="GO:0000287">
    <property type="term" value="F:magnesium ion binding"/>
    <property type="evidence" value="ECO:0007669"/>
    <property type="project" value="UniProtKB-UniRule"/>
</dbReference>
<evidence type="ECO:0000259" key="13">
    <source>
        <dbReference type="Pfam" id="PF02581"/>
    </source>
</evidence>
<accession>A0A3Z8KJI9</accession>
<dbReference type="GO" id="GO:0005737">
    <property type="term" value="C:cytoplasm"/>
    <property type="evidence" value="ECO:0007669"/>
    <property type="project" value="TreeGrafter"/>
</dbReference>
<dbReference type="RefSeq" id="WP_002777120.1">
    <property type="nucleotide sequence ID" value="NZ_AP028351.1"/>
</dbReference>
<dbReference type="Gene3D" id="3.20.20.70">
    <property type="entry name" value="Aldolase class I"/>
    <property type="match status" value="1"/>
</dbReference>
<evidence type="ECO:0000313" key="16">
    <source>
        <dbReference type="EMBL" id="EAL9203716.1"/>
    </source>
</evidence>
<evidence type="ECO:0000313" key="17">
    <source>
        <dbReference type="Proteomes" id="UP000365807"/>
    </source>
</evidence>
<keyword evidence="3 10" id="KW-0808">Transferase</keyword>
<evidence type="ECO:0000256" key="1">
    <source>
        <dbReference type="ARBA" id="ARBA00003814"/>
    </source>
</evidence>
<dbReference type="Proteomes" id="UP000411403">
    <property type="component" value="Unassembled WGS sequence"/>
</dbReference>
<keyword evidence="5 10" id="KW-0460">Magnesium</keyword>
<keyword evidence="6 10" id="KW-0784">Thiamine biosynthesis</keyword>
<dbReference type="GO" id="GO:0009229">
    <property type="term" value="P:thiamine diphosphate biosynthetic process"/>
    <property type="evidence" value="ECO:0007669"/>
    <property type="project" value="UniProtKB-UniRule"/>
</dbReference>
<evidence type="ECO:0000313" key="14">
    <source>
        <dbReference type="EMBL" id="EAK4357374.1"/>
    </source>
</evidence>
<proteinExistence type="inferred from homology"/>
<feature type="binding site" evidence="10">
    <location>
        <position position="72"/>
    </location>
    <ligand>
        <name>Mg(2+)</name>
        <dbReference type="ChEBI" id="CHEBI:18420"/>
    </ligand>
</feature>
<dbReference type="UniPathway" id="UPA00060">
    <property type="reaction ID" value="UER00141"/>
</dbReference>
<evidence type="ECO:0000313" key="18">
    <source>
        <dbReference type="Proteomes" id="UP000409545"/>
    </source>
</evidence>
<comment type="cofactor">
    <cofactor evidence="10">
        <name>Mg(2+)</name>
        <dbReference type="ChEBI" id="CHEBI:18420"/>
    </cofactor>
    <text evidence="10">Binds 1 Mg(2+) ion per subunit.</text>
</comment>
<comment type="similarity">
    <text evidence="10 11">Belongs to the thiamine-phosphate synthase family.</text>
</comment>
<evidence type="ECO:0000313" key="15">
    <source>
        <dbReference type="EMBL" id="EAK5103257.1"/>
    </source>
</evidence>
<feature type="binding site" evidence="10">
    <location>
        <begin position="134"/>
        <end position="136"/>
    </location>
    <ligand>
        <name>2-[(2R,5Z)-2-carboxy-4-methylthiazol-5(2H)-ylidene]ethyl phosphate</name>
        <dbReference type="ChEBI" id="CHEBI:62899"/>
    </ligand>
</feature>
<dbReference type="Pfam" id="PF02581">
    <property type="entry name" value="TMP-TENI"/>
    <property type="match status" value="1"/>
</dbReference>
<dbReference type="EMBL" id="AACGUZ010000004">
    <property type="protein sequence ID" value="EAK5103257.1"/>
    <property type="molecule type" value="Genomic_DNA"/>
</dbReference>
<dbReference type="PANTHER" id="PTHR20857:SF23">
    <property type="entry name" value="THIAMINE BIOSYNTHETIC BIFUNCTIONAL ENZYME"/>
    <property type="match status" value="1"/>
</dbReference>
<evidence type="ECO:0000256" key="4">
    <source>
        <dbReference type="ARBA" id="ARBA00022723"/>
    </source>
</evidence>
<dbReference type="Proteomes" id="UP000409545">
    <property type="component" value="Unassembled WGS sequence"/>
</dbReference>
<dbReference type="AlphaFoldDB" id="A0A3Z8KJI9"/>
<evidence type="ECO:0000256" key="11">
    <source>
        <dbReference type="RuleBase" id="RU003826"/>
    </source>
</evidence>